<evidence type="ECO:0000256" key="1">
    <source>
        <dbReference type="SAM" id="MobiDB-lite"/>
    </source>
</evidence>
<proteinExistence type="predicted"/>
<accession>A0ABP5ADY1</accession>
<dbReference type="Proteomes" id="UP001501612">
    <property type="component" value="Unassembled WGS sequence"/>
</dbReference>
<sequence length="105" mass="11556">MRRRTLEVEFDGVGSLMRGHGSRELIAEVVGRPPVWRTLAHGWSVQEHTARDVVALAEERGYDIVVLGPLATRQKREQMPAPTEVTSGGATSYDLPSASESEGLW</sequence>
<dbReference type="EMBL" id="BAAAMY010000002">
    <property type="protein sequence ID" value="GAA1911368.1"/>
    <property type="molecule type" value="Genomic_DNA"/>
</dbReference>
<gene>
    <name evidence="2" type="ORF">GCM10009737_10990</name>
</gene>
<evidence type="ECO:0000313" key="3">
    <source>
        <dbReference type="Proteomes" id="UP001501612"/>
    </source>
</evidence>
<dbReference type="RefSeq" id="WP_344004813.1">
    <property type="nucleotide sequence ID" value="NZ_BAAAMY010000002.1"/>
</dbReference>
<organism evidence="2 3">
    <name type="scientific">Nocardioides lentus</name>
    <dbReference type="NCBI Taxonomy" id="338077"/>
    <lineage>
        <taxon>Bacteria</taxon>
        <taxon>Bacillati</taxon>
        <taxon>Actinomycetota</taxon>
        <taxon>Actinomycetes</taxon>
        <taxon>Propionibacteriales</taxon>
        <taxon>Nocardioidaceae</taxon>
        <taxon>Nocardioides</taxon>
    </lineage>
</organism>
<feature type="region of interest" description="Disordered" evidence="1">
    <location>
        <begin position="74"/>
        <end position="105"/>
    </location>
</feature>
<evidence type="ECO:0000313" key="2">
    <source>
        <dbReference type="EMBL" id="GAA1911368.1"/>
    </source>
</evidence>
<keyword evidence="3" id="KW-1185">Reference proteome</keyword>
<name>A0ABP5ADY1_9ACTN</name>
<reference evidence="3" key="1">
    <citation type="journal article" date="2019" name="Int. J. Syst. Evol. Microbiol.">
        <title>The Global Catalogue of Microorganisms (GCM) 10K type strain sequencing project: providing services to taxonomists for standard genome sequencing and annotation.</title>
        <authorList>
            <consortium name="The Broad Institute Genomics Platform"/>
            <consortium name="The Broad Institute Genome Sequencing Center for Infectious Disease"/>
            <person name="Wu L."/>
            <person name="Ma J."/>
        </authorList>
    </citation>
    <scope>NUCLEOTIDE SEQUENCE [LARGE SCALE GENOMIC DNA]</scope>
    <source>
        <strain evidence="3">JCM 14046</strain>
    </source>
</reference>
<protein>
    <submittedName>
        <fullName evidence="2">Uncharacterized protein</fullName>
    </submittedName>
</protein>
<comment type="caution">
    <text evidence="2">The sequence shown here is derived from an EMBL/GenBank/DDBJ whole genome shotgun (WGS) entry which is preliminary data.</text>
</comment>